<proteinExistence type="predicted"/>
<name>A0A6C0JWE1_9ZZZZ</name>
<evidence type="ECO:0000256" key="1">
    <source>
        <dbReference type="SAM" id="Phobius"/>
    </source>
</evidence>
<sequence length="123" mass="14251">MISYYEKIFENTTPYFLGTLLILHACLFFIFIGVLYVNPNLVETISNSVRLFVCLFLLIRFHPFRKYILHKYDGQVIFTAALFLLTNEAIEKYILSKRNDASKSIIKIGKISEDGQENQSSSQ</sequence>
<protein>
    <submittedName>
        <fullName evidence="2">Uncharacterized protein</fullName>
    </submittedName>
</protein>
<keyword evidence="1" id="KW-0812">Transmembrane</keyword>
<evidence type="ECO:0000313" key="2">
    <source>
        <dbReference type="EMBL" id="QHU10075.1"/>
    </source>
</evidence>
<keyword evidence="1" id="KW-1133">Transmembrane helix</keyword>
<dbReference type="EMBL" id="MN740749">
    <property type="protein sequence ID" value="QHU10075.1"/>
    <property type="molecule type" value="Genomic_DNA"/>
</dbReference>
<reference evidence="2" key="1">
    <citation type="journal article" date="2020" name="Nature">
        <title>Giant virus diversity and host interactions through global metagenomics.</title>
        <authorList>
            <person name="Schulz F."/>
            <person name="Roux S."/>
            <person name="Paez-Espino D."/>
            <person name="Jungbluth S."/>
            <person name="Walsh D.A."/>
            <person name="Denef V.J."/>
            <person name="McMahon K.D."/>
            <person name="Konstantinidis K.T."/>
            <person name="Eloe-Fadrosh E.A."/>
            <person name="Kyrpides N.C."/>
            <person name="Woyke T."/>
        </authorList>
    </citation>
    <scope>NUCLEOTIDE SEQUENCE</scope>
    <source>
        <strain evidence="2">GVMAG-S-1101164-67</strain>
    </source>
</reference>
<keyword evidence="1" id="KW-0472">Membrane</keyword>
<dbReference type="AlphaFoldDB" id="A0A6C0JWE1"/>
<accession>A0A6C0JWE1</accession>
<organism evidence="2">
    <name type="scientific">viral metagenome</name>
    <dbReference type="NCBI Taxonomy" id="1070528"/>
    <lineage>
        <taxon>unclassified sequences</taxon>
        <taxon>metagenomes</taxon>
        <taxon>organismal metagenomes</taxon>
    </lineage>
</organism>
<feature type="transmembrane region" description="Helical" evidence="1">
    <location>
        <begin position="15"/>
        <end position="37"/>
    </location>
</feature>